<comment type="caution">
    <text evidence="2">The sequence shown here is derived from an EMBL/GenBank/DDBJ whole genome shotgun (WGS) entry which is preliminary data.</text>
</comment>
<accession>A0ABP9H625</accession>
<sequence>MNPSASGWIKKLLKEVSESDKLFSYNEASFYNSLRSCGFIYGTNLQVVANIIDKKDLTEEELSKTNLCLAFLHAYHNSKTEISFVDSVIGFYTDINELKISFFQELLGGKKSNEQLEKIIHKRIQIDSNFLTKNFNYFIINALLYIDVLAYKEYLKRKTISIEYIKNLEASIASISLDVLNSKEIKNQYDDSLIKLFESSLRFQDNIHVDYKEATNFINTPLKKYYIVDLACMASWSDRVIDTNEKLFLLKLGSDLKLKKEIVTKSIESVNKFYTVNKDNIALLSSKNIVQSFYNNSSKMVTKLISRNSKRLYQELKDSKELMLLLSQSTVRDLSSDEQKKVQEQLLDIFKSIPSLAIFMLPGGALLLPLVVKFIPKLLPSAFDENRIEEEK</sequence>
<dbReference type="InterPro" id="IPR033122">
    <property type="entry name" value="LETM1-like_RBD"/>
</dbReference>
<evidence type="ECO:0000259" key="1">
    <source>
        <dbReference type="Pfam" id="PF07766"/>
    </source>
</evidence>
<dbReference type="Proteomes" id="UP001501692">
    <property type="component" value="Unassembled WGS sequence"/>
</dbReference>
<dbReference type="EMBL" id="BAABJK010000002">
    <property type="protein sequence ID" value="GAA4959162.1"/>
    <property type="molecule type" value="Genomic_DNA"/>
</dbReference>
<name>A0ABP9H625_9FLAO</name>
<protein>
    <recommendedName>
        <fullName evidence="1">Letm1 RBD domain-containing protein</fullName>
    </recommendedName>
</protein>
<organism evidence="2 3">
    <name type="scientific">Algibacter aquimarinus</name>
    <dbReference type="NCBI Taxonomy" id="1136748"/>
    <lineage>
        <taxon>Bacteria</taxon>
        <taxon>Pseudomonadati</taxon>
        <taxon>Bacteroidota</taxon>
        <taxon>Flavobacteriia</taxon>
        <taxon>Flavobacteriales</taxon>
        <taxon>Flavobacteriaceae</taxon>
        <taxon>Algibacter</taxon>
    </lineage>
</organism>
<reference evidence="3" key="1">
    <citation type="journal article" date="2019" name="Int. J. Syst. Evol. Microbiol.">
        <title>The Global Catalogue of Microorganisms (GCM) 10K type strain sequencing project: providing services to taxonomists for standard genome sequencing and annotation.</title>
        <authorList>
            <consortium name="The Broad Institute Genomics Platform"/>
            <consortium name="The Broad Institute Genome Sequencing Center for Infectious Disease"/>
            <person name="Wu L."/>
            <person name="Ma J."/>
        </authorList>
    </citation>
    <scope>NUCLEOTIDE SEQUENCE [LARGE SCALE GENOMIC DNA]</scope>
    <source>
        <strain evidence="3">JCM 18287</strain>
    </source>
</reference>
<evidence type="ECO:0000313" key="2">
    <source>
        <dbReference type="EMBL" id="GAA4959162.1"/>
    </source>
</evidence>
<dbReference type="RefSeq" id="WP_345163879.1">
    <property type="nucleotide sequence ID" value="NZ_BAABJK010000002.1"/>
</dbReference>
<gene>
    <name evidence="2" type="ORF">GCM10023315_03450</name>
</gene>
<dbReference type="NCBIfam" id="NF040639">
    <property type="entry name" value="LETM1_rel_film"/>
    <property type="match status" value="1"/>
</dbReference>
<evidence type="ECO:0000313" key="3">
    <source>
        <dbReference type="Proteomes" id="UP001501692"/>
    </source>
</evidence>
<proteinExistence type="predicted"/>
<keyword evidence="3" id="KW-1185">Reference proteome</keyword>
<dbReference type="Pfam" id="PF07766">
    <property type="entry name" value="LETM1_RBD"/>
    <property type="match status" value="1"/>
</dbReference>
<feature type="domain" description="Letm1 RBD" evidence="1">
    <location>
        <begin position="334"/>
        <end position="392"/>
    </location>
</feature>